<dbReference type="InterPro" id="IPR029149">
    <property type="entry name" value="Creatin/AminoP/Spt16_N"/>
</dbReference>
<dbReference type="PANTHER" id="PTHR46112">
    <property type="entry name" value="AMINOPEPTIDASE"/>
    <property type="match status" value="1"/>
</dbReference>
<dbReference type="GO" id="GO:0004177">
    <property type="term" value="F:aminopeptidase activity"/>
    <property type="evidence" value="ECO:0007669"/>
    <property type="project" value="UniProtKB-KW"/>
</dbReference>
<dbReference type="EMBL" id="DTMQ01000042">
    <property type="protein sequence ID" value="HGE99800.1"/>
    <property type="molecule type" value="Genomic_DNA"/>
</dbReference>
<comment type="similarity">
    <text evidence="3">Belongs to the peptidase M24B family.</text>
</comment>
<keyword evidence="6" id="KW-0645">Protease</keyword>
<dbReference type="AlphaFoldDB" id="A0A7C3Z2L3"/>
<dbReference type="Gene3D" id="3.40.350.10">
    <property type="entry name" value="Creatinase/prolidase N-terminal domain"/>
    <property type="match status" value="1"/>
</dbReference>
<evidence type="ECO:0000256" key="2">
    <source>
        <dbReference type="ARBA" id="ARBA00022801"/>
    </source>
</evidence>
<sequence length="351" mass="39688">MMRRLSLLWDKIEKEGLSSFLITDLINIRYLTGFTGSSAYLLLSNGKSIFFTDFRYQEAAKKEVKVDEIKIIKKNFFTEPPRELKELKRLAFEEHSLTYKSYSLLREKLPKVRLIPMRDIVSELRMKKDPEEINLIKEASAITDYVFATILKEIKPGMSEKEVALRIDFLIKERGDVAFPTIVASGENSSLPHAQPTPKKIKEGEAIILDLGATFQGYASDMTRTIFLGKVPQRLKEIYLIVKKAQEKAISQMRAGQKTKVIDAIARNYIKEKGYGKYFGHGLGHGVGLAVHEKPTISPLTNEKLLPNFIVTVEPGIYLPGLGGVRIEDLVRISEDGVEILSKSEKELIVL</sequence>
<feature type="domain" description="Creatinase N-terminal" evidence="5">
    <location>
        <begin position="4"/>
        <end position="126"/>
    </location>
</feature>
<accession>A0A7C3Z2L3</accession>
<keyword evidence="6" id="KW-0031">Aminopeptidase</keyword>
<evidence type="ECO:0000259" key="4">
    <source>
        <dbReference type="Pfam" id="PF00557"/>
    </source>
</evidence>
<dbReference type="Pfam" id="PF00557">
    <property type="entry name" value="Peptidase_M24"/>
    <property type="match status" value="1"/>
</dbReference>
<dbReference type="Pfam" id="PF01321">
    <property type="entry name" value="Creatinase_N"/>
    <property type="match status" value="1"/>
</dbReference>
<evidence type="ECO:0000256" key="1">
    <source>
        <dbReference type="ARBA" id="ARBA00022723"/>
    </source>
</evidence>
<name>A0A7C3Z2L3_UNCW3</name>
<dbReference type="SUPFAM" id="SSF53092">
    <property type="entry name" value="Creatinase/prolidase N-terminal domain"/>
    <property type="match status" value="1"/>
</dbReference>
<dbReference type="SUPFAM" id="SSF55920">
    <property type="entry name" value="Creatinase/aminopeptidase"/>
    <property type="match status" value="1"/>
</dbReference>
<keyword evidence="2" id="KW-0378">Hydrolase</keyword>
<dbReference type="InterPro" id="IPR000587">
    <property type="entry name" value="Creatinase_N"/>
</dbReference>
<protein>
    <submittedName>
        <fullName evidence="6">Aminopeptidase P family protein</fullName>
    </submittedName>
</protein>
<dbReference type="Gene3D" id="3.90.230.10">
    <property type="entry name" value="Creatinase/methionine aminopeptidase superfamily"/>
    <property type="match status" value="1"/>
</dbReference>
<keyword evidence="1 3" id="KW-0479">Metal-binding</keyword>
<evidence type="ECO:0000313" key="6">
    <source>
        <dbReference type="EMBL" id="HGE99800.1"/>
    </source>
</evidence>
<dbReference type="PROSITE" id="PS00491">
    <property type="entry name" value="PROLINE_PEPTIDASE"/>
    <property type="match status" value="1"/>
</dbReference>
<comment type="caution">
    <text evidence="6">The sequence shown here is derived from an EMBL/GenBank/DDBJ whole genome shotgun (WGS) entry which is preliminary data.</text>
</comment>
<evidence type="ECO:0000256" key="3">
    <source>
        <dbReference type="RuleBase" id="RU000590"/>
    </source>
</evidence>
<reference evidence="6" key="1">
    <citation type="journal article" date="2020" name="mSystems">
        <title>Genome- and Community-Level Interaction Insights into Carbon Utilization and Element Cycling Functions of Hydrothermarchaeota in Hydrothermal Sediment.</title>
        <authorList>
            <person name="Zhou Z."/>
            <person name="Liu Y."/>
            <person name="Xu W."/>
            <person name="Pan J."/>
            <person name="Luo Z.H."/>
            <person name="Li M."/>
        </authorList>
    </citation>
    <scope>NUCLEOTIDE SEQUENCE [LARGE SCALE GENOMIC DNA]</scope>
    <source>
        <strain evidence="6">SpSt-906</strain>
    </source>
</reference>
<dbReference type="InterPro" id="IPR036005">
    <property type="entry name" value="Creatinase/aminopeptidase-like"/>
</dbReference>
<dbReference type="GO" id="GO:0046872">
    <property type="term" value="F:metal ion binding"/>
    <property type="evidence" value="ECO:0007669"/>
    <property type="project" value="UniProtKB-KW"/>
</dbReference>
<feature type="domain" description="Peptidase M24" evidence="4">
    <location>
        <begin position="135"/>
        <end position="335"/>
    </location>
</feature>
<dbReference type="InterPro" id="IPR050659">
    <property type="entry name" value="Peptidase_M24B"/>
</dbReference>
<dbReference type="CDD" id="cd01092">
    <property type="entry name" value="APP-like"/>
    <property type="match status" value="1"/>
</dbReference>
<evidence type="ECO:0000259" key="5">
    <source>
        <dbReference type="Pfam" id="PF01321"/>
    </source>
</evidence>
<dbReference type="InterPro" id="IPR000994">
    <property type="entry name" value="Pept_M24"/>
</dbReference>
<dbReference type="InterPro" id="IPR001131">
    <property type="entry name" value="Peptidase_M24B_aminopep-P_CS"/>
</dbReference>
<proteinExistence type="inferred from homology"/>
<gene>
    <name evidence="6" type="ORF">ENX07_07030</name>
</gene>
<dbReference type="PANTHER" id="PTHR46112:SF3">
    <property type="entry name" value="AMINOPEPTIDASE YPDF"/>
    <property type="match status" value="1"/>
</dbReference>
<organism evidence="6">
    <name type="scientific">candidate division WOR-3 bacterium</name>
    <dbReference type="NCBI Taxonomy" id="2052148"/>
    <lineage>
        <taxon>Bacteria</taxon>
        <taxon>Bacteria division WOR-3</taxon>
    </lineage>
</organism>